<dbReference type="Pfam" id="PF04055">
    <property type="entry name" value="Radical_SAM"/>
    <property type="match status" value="1"/>
</dbReference>
<evidence type="ECO:0000256" key="15">
    <source>
        <dbReference type="PIRSR" id="PIRSR000167-1"/>
    </source>
</evidence>
<dbReference type="InterPro" id="IPR010723">
    <property type="entry name" value="HemN_C"/>
</dbReference>
<dbReference type="FunFam" id="3.80.30.20:FF:000012">
    <property type="entry name" value="Coproporphyrinogen-III oxidase"/>
    <property type="match status" value="1"/>
</dbReference>
<evidence type="ECO:0000256" key="10">
    <source>
        <dbReference type="ARBA" id="ARBA00023004"/>
    </source>
</evidence>
<evidence type="ECO:0000256" key="3">
    <source>
        <dbReference type="ARBA" id="ARBA00005493"/>
    </source>
</evidence>
<evidence type="ECO:0000256" key="9">
    <source>
        <dbReference type="ARBA" id="ARBA00023002"/>
    </source>
</evidence>
<sequence length="461" mass="52739">MQQLVITPELLRRYDVSGPRYTSYPTADRFVEAFDEADYLQALTQRTVGAIAANPLSIYVHIPFCESLCYYCGCNKIVTKHHERALPYLEGLLKEMALVAKQLDSRQRVSQIHFGGGSPTFLSDEELSQVMSKLREHFEFMDSLECTIEVDPRTVSRERLQNLWDMGFNRLSLGIQDFDHQVQQAIHRVQSTESVFALMQAARDIGFTSISVDLIYGLPKQTQASFNETLDQIAVLRPDRIAVYGYAHLPSRFKPQRRIHNEDLPDGATRLNLMSESISRLQKAGYEYIGMDHFALPEDSLSVAKRHGRMHRNFQGYSTHADCDLIGLGISAISKVGAVYSQNAKELEDYMDQVEQGHLPVMRGYALDRDDLVRRAVISAIMCQGVIIYESIELAYLVDFKSYFAKELAQLQPFVEQGLMEFDENGFRVKSLGWYFVRALAMTFDKYLQADLTRERFSRII</sequence>
<dbReference type="PIRSF" id="PIRSF000167">
    <property type="entry name" value="HemN"/>
    <property type="match status" value="1"/>
</dbReference>
<evidence type="ECO:0000256" key="13">
    <source>
        <dbReference type="ARBA" id="ARBA00048321"/>
    </source>
</evidence>
<protein>
    <recommendedName>
        <fullName evidence="14">Coproporphyrinogen-III oxidase</fullName>
        <ecNumber evidence="14">1.3.98.3</ecNumber>
    </recommendedName>
</protein>
<evidence type="ECO:0000256" key="7">
    <source>
        <dbReference type="ARBA" id="ARBA00022691"/>
    </source>
</evidence>
<feature type="domain" description="Radical SAM core" evidence="17">
    <location>
        <begin position="50"/>
        <end position="284"/>
    </location>
</feature>
<dbReference type="Gene3D" id="1.10.10.920">
    <property type="match status" value="1"/>
</dbReference>
<keyword evidence="10 14" id="KW-0408">Iron</keyword>
<accession>A0A433SBS6</accession>
<feature type="binding site" evidence="15">
    <location>
        <position position="59"/>
    </location>
    <ligand>
        <name>S-adenosyl-L-methionine</name>
        <dbReference type="ChEBI" id="CHEBI:59789"/>
        <label>1</label>
    </ligand>
</feature>
<dbReference type="AlphaFoldDB" id="A0A433SBS6"/>
<dbReference type="GO" id="GO:0046872">
    <property type="term" value="F:metal ion binding"/>
    <property type="evidence" value="ECO:0007669"/>
    <property type="project" value="UniProtKB-KW"/>
</dbReference>
<name>A0A433SBS6_9BURK</name>
<dbReference type="InterPro" id="IPR013785">
    <property type="entry name" value="Aldolase_TIM"/>
</dbReference>
<evidence type="ECO:0000256" key="6">
    <source>
        <dbReference type="ARBA" id="ARBA00022490"/>
    </source>
</evidence>
<dbReference type="InterPro" id="IPR004558">
    <property type="entry name" value="Coprogen_oxidase_HemN"/>
</dbReference>
<comment type="similarity">
    <text evidence="3 14">Belongs to the anaerobic coproporphyrinogen-III oxidase family.</text>
</comment>
<dbReference type="GO" id="GO:0051989">
    <property type="term" value="F:coproporphyrinogen dehydrogenase activity"/>
    <property type="evidence" value="ECO:0007669"/>
    <property type="project" value="UniProtKB-EC"/>
</dbReference>
<feature type="binding site" evidence="15">
    <location>
        <position position="188"/>
    </location>
    <ligand>
        <name>S-adenosyl-L-methionine</name>
        <dbReference type="ChEBI" id="CHEBI:59789"/>
        <label>2</label>
    </ligand>
</feature>
<keyword evidence="9 14" id="KW-0560">Oxidoreductase</keyword>
<feature type="binding site" evidence="15">
    <location>
        <position position="333"/>
    </location>
    <ligand>
        <name>S-adenosyl-L-methionine</name>
        <dbReference type="ChEBI" id="CHEBI:59789"/>
        <label>1</label>
    </ligand>
</feature>
<keyword evidence="19" id="KW-1185">Reference proteome</keyword>
<dbReference type="InterPro" id="IPR007197">
    <property type="entry name" value="rSAM"/>
</dbReference>
<dbReference type="GO" id="GO:0004109">
    <property type="term" value="F:coproporphyrinogen oxidase activity"/>
    <property type="evidence" value="ECO:0007669"/>
    <property type="project" value="InterPro"/>
</dbReference>
<evidence type="ECO:0000256" key="1">
    <source>
        <dbReference type="ARBA" id="ARBA00004496"/>
    </source>
</evidence>
<comment type="pathway">
    <text evidence="2 14">Porphyrin-containing compound metabolism; protoporphyrin-IX biosynthesis; protoporphyrinogen-IX from coproporphyrinogen-III (AdoMet route): step 1/1.</text>
</comment>
<evidence type="ECO:0000256" key="2">
    <source>
        <dbReference type="ARBA" id="ARBA00004785"/>
    </source>
</evidence>
<evidence type="ECO:0000256" key="8">
    <source>
        <dbReference type="ARBA" id="ARBA00022723"/>
    </source>
</evidence>
<comment type="caution">
    <text evidence="18">The sequence shown here is derived from an EMBL/GenBank/DDBJ whole genome shotgun (WGS) entry which is preliminary data.</text>
</comment>
<dbReference type="PANTHER" id="PTHR13932:SF6">
    <property type="entry name" value="OXYGEN-INDEPENDENT COPROPORPHYRINOGEN III OXIDASE"/>
    <property type="match status" value="1"/>
</dbReference>
<feature type="binding site" evidence="16">
    <location>
        <position position="69"/>
    </location>
    <ligand>
        <name>[4Fe-4S] cluster</name>
        <dbReference type="ChEBI" id="CHEBI:49883"/>
        <note>4Fe-4S-S-AdoMet</note>
    </ligand>
</feature>
<dbReference type="InterPro" id="IPR034505">
    <property type="entry name" value="Coproporphyrinogen-III_oxidase"/>
</dbReference>
<feature type="binding site" evidence="15">
    <location>
        <begin position="71"/>
        <end position="73"/>
    </location>
    <ligand>
        <name>S-adenosyl-L-methionine</name>
        <dbReference type="ChEBI" id="CHEBI:59789"/>
        <label>2</label>
    </ligand>
</feature>
<feature type="binding site" evidence="15">
    <location>
        <position position="247"/>
    </location>
    <ligand>
        <name>S-adenosyl-L-methionine</name>
        <dbReference type="ChEBI" id="CHEBI:59789"/>
        <label>2</label>
    </ligand>
</feature>
<comment type="subunit">
    <text evidence="4">Monomer.</text>
</comment>
<feature type="binding site" evidence="15">
    <location>
        <position position="149"/>
    </location>
    <ligand>
        <name>S-adenosyl-L-methionine</name>
        <dbReference type="ChEBI" id="CHEBI:59789"/>
        <label>1</label>
    </ligand>
</feature>
<evidence type="ECO:0000313" key="18">
    <source>
        <dbReference type="EMBL" id="RUS66208.1"/>
    </source>
</evidence>
<dbReference type="PROSITE" id="PS51918">
    <property type="entry name" value="RADICAL_SAM"/>
    <property type="match status" value="1"/>
</dbReference>
<dbReference type="SFLD" id="SFLDG01082">
    <property type="entry name" value="B12-binding_domain_containing"/>
    <property type="match status" value="1"/>
</dbReference>
<dbReference type="Proteomes" id="UP000286947">
    <property type="component" value="Unassembled WGS sequence"/>
</dbReference>
<dbReference type="GO" id="GO:0051539">
    <property type="term" value="F:4 iron, 4 sulfur cluster binding"/>
    <property type="evidence" value="ECO:0007669"/>
    <property type="project" value="UniProtKB-KW"/>
</dbReference>
<evidence type="ECO:0000256" key="11">
    <source>
        <dbReference type="ARBA" id="ARBA00023014"/>
    </source>
</evidence>
<dbReference type="GO" id="GO:0006782">
    <property type="term" value="P:protoporphyrinogen IX biosynthetic process"/>
    <property type="evidence" value="ECO:0007669"/>
    <property type="project" value="UniProtKB-UniPathway"/>
</dbReference>
<dbReference type="Pfam" id="PF06969">
    <property type="entry name" value="HemN_C"/>
    <property type="match status" value="1"/>
</dbReference>
<keyword evidence="6 14" id="KW-0963">Cytoplasm</keyword>
<feature type="binding site" evidence="15">
    <location>
        <position position="176"/>
    </location>
    <ligand>
        <name>S-adenosyl-L-methionine</name>
        <dbReference type="ChEBI" id="CHEBI:59789"/>
        <label>2</label>
    </ligand>
</feature>
<dbReference type="SUPFAM" id="SSF102114">
    <property type="entry name" value="Radical SAM enzymes"/>
    <property type="match status" value="1"/>
</dbReference>
<dbReference type="UniPathway" id="UPA00251">
    <property type="reaction ID" value="UER00323"/>
</dbReference>
<dbReference type="GO" id="GO:0005737">
    <property type="term" value="C:cytoplasm"/>
    <property type="evidence" value="ECO:0007669"/>
    <property type="project" value="UniProtKB-SubCell"/>
</dbReference>
<dbReference type="CDD" id="cd01335">
    <property type="entry name" value="Radical_SAM"/>
    <property type="match status" value="1"/>
</dbReference>
<dbReference type="InterPro" id="IPR006638">
    <property type="entry name" value="Elp3/MiaA/NifB-like_rSAM"/>
</dbReference>
<evidence type="ECO:0000313" key="19">
    <source>
        <dbReference type="Proteomes" id="UP000286947"/>
    </source>
</evidence>
<evidence type="ECO:0000256" key="14">
    <source>
        <dbReference type="PIRNR" id="PIRNR000167"/>
    </source>
</evidence>
<dbReference type="OrthoDB" id="9808022at2"/>
<comment type="cofactor">
    <cofactor evidence="14 16">
        <name>[4Fe-4S] cluster</name>
        <dbReference type="ChEBI" id="CHEBI:49883"/>
    </cofactor>
    <text evidence="14 16">Binds 1 [4Fe-4S] cluster. The cluster is coordinated with 3 cysteines and an exchangeable S-adenosyl-L-methionine.</text>
</comment>
<feature type="binding site" evidence="16">
    <location>
        <position position="65"/>
    </location>
    <ligand>
        <name>[4Fe-4S] cluster</name>
        <dbReference type="ChEBI" id="CHEBI:49883"/>
        <note>4Fe-4S-S-AdoMet</note>
    </ligand>
</feature>
<feature type="binding site" evidence="15">
    <location>
        <position position="213"/>
    </location>
    <ligand>
        <name>S-adenosyl-L-methionine</name>
        <dbReference type="ChEBI" id="CHEBI:59789"/>
        <label>2</label>
    </ligand>
</feature>
<keyword evidence="5 14" id="KW-0004">4Fe-4S</keyword>
<dbReference type="Gene3D" id="3.20.20.70">
    <property type="entry name" value="Aldolase class I"/>
    <property type="match status" value="1"/>
</dbReference>
<gene>
    <name evidence="18" type="primary">hemN_3</name>
    <name evidence="18" type="ORF">CUZ56_02287</name>
</gene>
<dbReference type="SFLD" id="SFLDG01065">
    <property type="entry name" value="anaerobic_coproporphyrinogen-I"/>
    <property type="match status" value="1"/>
</dbReference>
<keyword evidence="11 14" id="KW-0411">Iron-sulfur</keyword>
<comment type="catalytic activity">
    <reaction evidence="13 14">
        <text>coproporphyrinogen III + 2 S-adenosyl-L-methionine = protoporphyrinogen IX + 2 5'-deoxyadenosine + 2 L-methionine + 2 CO2</text>
        <dbReference type="Rhea" id="RHEA:15425"/>
        <dbReference type="ChEBI" id="CHEBI:16526"/>
        <dbReference type="ChEBI" id="CHEBI:17319"/>
        <dbReference type="ChEBI" id="CHEBI:57307"/>
        <dbReference type="ChEBI" id="CHEBI:57309"/>
        <dbReference type="ChEBI" id="CHEBI:57844"/>
        <dbReference type="ChEBI" id="CHEBI:59789"/>
        <dbReference type="EC" id="1.3.98.3"/>
    </reaction>
</comment>
<keyword evidence="7 14" id="KW-0949">S-adenosyl-L-methionine</keyword>
<dbReference type="EMBL" id="PQSP01000006">
    <property type="protein sequence ID" value="RUS66208.1"/>
    <property type="molecule type" value="Genomic_DNA"/>
</dbReference>
<feature type="binding site" evidence="15">
    <location>
        <position position="116"/>
    </location>
    <ligand>
        <name>S-adenosyl-L-methionine</name>
        <dbReference type="ChEBI" id="CHEBI:59789"/>
        <label>1</label>
    </ligand>
</feature>
<proteinExistence type="inferred from homology"/>
<dbReference type="PANTHER" id="PTHR13932">
    <property type="entry name" value="COPROPORPHYRINIGEN III OXIDASE"/>
    <property type="match status" value="1"/>
</dbReference>
<comment type="subcellular location">
    <subcellularLocation>
        <location evidence="1 14">Cytoplasm</location>
    </subcellularLocation>
</comment>
<feature type="binding site" evidence="16">
    <location>
        <position position="72"/>
    </location>
    <ligand>
        <name>[4Fe-4S] cluster</name>
        <dbReference type="ChEBI" id="CHEBI:49883"/>
        <note>4Fe-4S-S-AdoMet</note>
    </ligand>
</feature>
<organism evidence="18 19">
    <name type="scientific">Saezia sanguinis</name>
    <dbReference type="NCBI Taxonomy" id="1965230"/>
    <lineage>
        <taxon>Bacteria</taxon>
        <taxon>Pseudomonadati</taxon>
        <taxon>Pseudomonadota</taxon>
        <taxon>Betaproteobacteria</taxon>
        <taxon>Burkholderiales</taxon>
        <taxon>Saeziaceae</taxon>
        <taxon>Saezia</taxon>
    </lineage>
</organism>
<dbReference type="InterPro" id="IPR058240">
    <property type="entry name" value="rSAM_sf"/>
</dbReference>
<keyword evidence="12 14" id="KW-0627">Porphyrin biosynthesis</keyword>
<dbReference type="EC" id="1.3.98.3" evidence="14"/>
<evidence type="ECO:0000256" key="4">
    <source>
        <dbReference type="ARBA" id="ARBA00011245"/>
    </source>
</evidence>
<dbReference type="SFLD" id="SFLDS00029">
    <property type="entry name" value="Radical_SAM"/>
    <property type="match status" value="1"/>
</dbReference>
<evidence type="ECO:0000256" key="5">
    <source>
        <dbReference type="ARBA" id="ARBA00022485"/>
    </source>
</evidence>
<dbReference type="RefSeq" id="WP_126980458.1">
    <property type="nucleotide sequence ID" value="NZ_PQSP01000006.1"/>
</dbReference>
<dbReference type="NCBIfam" id="TIGR00538">
    <property type="entry name" value="hemN"/>
    <property type="match status" value="1"/>
</dbReference>
<keyword evidence="8 14" id="KW-0479">Metal-binding</keyword>
<reference evidence="18 19" key="1">
    <citation type="submission" date="2018-01" db="EMBL/GenBank/DDBJ databases">
        <title>Saezia sanguinis gen. nov., sp. nov., in the order Burkholderiales isolated from human blood.</title>
        <authorList>
            <person name="Medina-Pascual M.J."/>
            <person name="Valdezate S."/>
            <person name="Monzon S."/>
            <person name="Cuesta I."/>
            <person name="Carrasco G."/>
            <person name="Villalon P."/>
            <person name="Saez-Nieto J.A."/>
        </authorList>
    </citation>
    <scope>NUCLEOTIDE SEQUENCE [LARGE SCALE GENOMIC DNA]</scope>
    <source>
        <strain evidence="18 19">CNM695-12</strain>
    </source>
</reference>
<dbReference type="SMART" id="SM00729">
    <property type="entry name" value="Elp3"/>
    <property type="match status" value="1"/>
</dbReference>
<evidence type="ECO:0000259" key="17">
    <source>
        <dbReference type="PROSITE" id="PS51918"/>
    </source>
</evidence>
<evidence type="ECO:0000256" key="12">
    <source>
        <dbReference type="ARBA" id="ARBA00023244"/>
    </source>
</evidence>
<evidence type="ECO:0000256" key="16">
    <source>
        <dbReference type="PIRSR" id="PIRSR000167-2"/>
    </source>
</evidence>